<sequence>MTLLGRLLNNRRAGEAHTAWNLPNLQGPVLLTLTSRDFAHGDPMPPRHGAKNIGGENLSPHLAWTAPPPGTAQLLLVVEDIDVPLPRPAVHCVALVDPAPGELAPGALEARRPATGVRVLRSTIGRGYHGPAPIKGHGPHRYTFQLFALAATADGALGAAAADRARPRALLGAVTAPVLARSRLTGTYER</sequence>
<name>A0AAU2W1G0_9ACTN</name>
<dbReference type="SUPFAM" id="SSF49777">
    <property type="entry name" value="PEBP-like"/>
    <property type="match status" value="1"/>
</dbReference>
<evidence type="ECO:0000256" key="1">
    <source>
        <dbReference type="ARBA" id="ARBA00007120"/>
    </source>
</evidence>
<protein>
    <submittedName>
        <fullName evidence="2">YbhB/YbcL family Raf kinase inhibitor-like protein</fullName>
    </submittedName>
</protein>
<reference evidence="2" key="1">
    <citation type="submission" date="2022-10" db="EMBL/GenBank/DDBJ databases">
        <title>The complete genomes of actinobacterial strains from the NBC collection.</title>
        <authorList>
            <person name="Joergensen T.S."/>
            <person name="Alvarez Arevalo M."/>
            <person name="Sterndorff E.B."/>
            <person name="Faurdal D."/>
            <person name="Vuksanovic O."/>
            <person name="Mourched A.-S."/>
            <person name="Charusanti P."/>
            <person name="Shaw S."/>
            <person name="Blin K."/>
            <person name="Weber T."/>
        </authorList>
    </citation>
    <scope>NUCLEOTIDE SEQUENCE</scope>
    <source>
        <strain evidence="2">NBC_00008</strain>
    </source>
</reference>
<dbReference type="GO" id="GO:0004860">
    <property type="term" value="F:protein kinase inhibitor activity"/>
    <property type="evidence" value="ECO:0007669"/>
    <property type="project" value="UniProtKB-KW"/>
</dbReference>
<gene>
    <name evidence="2" type="ORF">OG398_38125</name>
</gene>
<dbReference type="Pfam" id="PF01161">
    <property type="entry name" value="PBP"/>
    <property type="match status" value="1"/>
</dbReference>
<comment type="similarity">
    <text evidence="1">Belongs to the UPF0098 family.</text>
</comment>
<keyword evidence="2" id="KW-0649">Protein kinase inhibitor</keyword>
<dbReference type="AlphaFoldDB" id="A0AAU2W1G0"/>
<organism evidence="2">
    <name type="scientific">Streptomyces sp. NBC_00008</name>
    <dbReference type="NCBI Taxonomy" id="2903610"/>
    <lineage>
        <taxon>Bacteria</taxon>
        <taxon>Bacillati</taxon>
        <taxon>Actinomycetota</taxon>
        <taxon>Actinomycetes</taxon>
        <taxon>Kitasatosporales</taxon>
        <taxon>Streptomycetaceae</taxon>
        <taxon>Streptomyces</taxon>
    </lineage>
</organism>
<dbReference type="InterPro" id="IPR008914">
    <property type="entry name" value="PEBP"/>
</dbReference>
<proteinExistence type="inferred from homology"/>
<evidence type="ECO:0000313" key="2">
    <source>
        <dbReference type="EMBL" id="WTW73651.1"/>
    </source>
</evidence>
<dbReference type="Gene3D" id="3.90.280.10">
    <property type="entry name" value="PEBP-like"/>
    <property type="match status" value="1"/>
</dbReference>
<dbReference type="InterPro" id="IPR036610">
    <property type="entry name" value="PEBP-like_sf"/>
</dbReference>
<dbReference type="InterPro" id="IPR005247">
    <property type="entry name" value="YbhB_YbcL/LppC-like"/>
</dbReference>
<accession>A0AAU2W1G0</accession>
<dbReference type="EMBL" id="CP108313">
    <property type="protein sequence ID" value="WTW73651.1"/>
    <property type="molecule type" value="Genomic_DNA"/>
</dbReference>
<dbReference type="CDD" id="cd00865">
    <property type="entry name" value="PEBP_bact_arch"/>
    <property type="match status" value="1"/>
</dbReference>